<organism evidence="5 6">
    <name type="scientific">Pseudonocardia ailaonensis</name>
    <dbReference type="NCBI Taxonomy" id="367279"/>
    <lineage>
        <taxon>Bacteria</taxon>
        <taxon>Bacillati</taxon>
        <taxon>Actinomycetota</taxon>
        <taxon>Actinomycetes</taxon>
        <taxon>Pseudonocardiales</taxon>
        <taxon>Pseudonocardiaceae</taxon>
        <taxon>Pseudonocardia</taxon>
    </lineage>
</organism>
<comment type="caution">
    <text evidence="5">The sequence shown here is derived from an EMBL/GenBank/DDBJ whole genome shotgun (WGS) entry which is preliminary data.</text>
</comment>
<feature type="domain" description="ABC transporter" evidence="4">
    <location>
        <begin position="3"/>
        <end position="235"/>
    </location>
</feature>
<dbReference type="PANTHER" id="PTHR42794:SF2">
    <property type="entry name" value="ABC TRANSPORTER ATP-BINDING PROTEIN"/>
    <property type="match status" value="1"/>
</dbReference>
<name>A0ABN2MK56_9PSEU</name>
<accession>A0ABN2MK56</accession>
<keyword evidence="1" id="KW-0547">Nucleotide-binding</keyword>
<dbReference type="InterPro" id="IPR003439">
    <property type="entry name" value="ABC_transporter-like_ATP-bd"/>
</dbReference>
<gene>
    <name evidence="5" type="ORF">GCM10009836_04090</name>
</gene>
<dbReference type="PROSITE" id="PS50893">
    <property type="entry name" value="ABC_TRANSPORTER_2"/>
    <property type="match status" value="1"/>
</dbReference>
<dbReference type="InterPro" id="IPR003593">
    <property type="entry name" value="AAA+_ATPase"/>
</dbReference>
<evidence type="ECO:0000256" key="3">
    <source>
        <dbReference type="SAM" id="MobiDB-lite"/>
    </source>
</evidence>
<dbReference type="CDD" id="cd03214">
    <property type="entry name" value="ABC_Iron-Siderophores_B12_Hemin"/>
    <property type="match status" value="1"/>
</dbReference>
<dbReference type="SUPFAM" id="SSF52540">
    <property type="entry name" value="P-loop containing nucleoside triphosphate hydrolases"/>
    <property type="match status" value="1"/>
</dbReference>
<keyword evidence="6" id="KW-1185">Reference proteome</keyword>
<reference evidence="5 6" key="1">
    <citation type="journal article" date="2019" name="Int. J. Syst. Evol. Microbiol.">
        <title>The Global Catalogue of Microorganisms (GCM) 10K type strain sequencing project: providing services to taxonomists for standard genome sequencing and annotation.</title>
        <authorList>
            <consortium name="The Broad Institute Genomics Platform"/>
            <consortium name="The Broad Institute Genome Sequencing Center for Infectious Disease"/>
            <person name="Wu L."/>
            <person name="Ma J."/>
        </authorList>
    </citation>
    <scope>NUCLEOTIDE SEQUENCE [LARGE SCALE GENOMIC DNA]</scope>
    <source>
        <strain evidence="5 6">JCM 16009</strain>
    </source>
</reference>
<feature type="compositionally biased region" description="Pro residues" evidence="3">
    <location>
        <begin position="271"/>
        <end position="281"/>
    </location>
</feature>
<feature type="region of interest" description="Disordered" evidence="3">
    <location>
        <begin position="254"/>
        <end position="281"/>
    </location>
</feature>
<dbReference type="SMART" id="SM00382">
    <property type="entry name" value="AAA"/>
    <property type="match status" value="1"/>
</dbReference>
<evidence type="ECO:0000313" key="6">
    <source>
        <dbReference type="Proteomes" id="UP001500449"/>
    </source>
</evidence>
<sequence>MRVDAEGIDVEIAGRTVVAGAVLRAEPGTVVGLLGPNGSGKTTLLRTLHRVLRPAAGSVHIGGHDVWGLTPRAAARRTAVVLQDDPTDFEFTVREVVELGRVPHQGLLRRDPAGDAAAVDDAMAVARVDGLAERLVSTLSGGERQRVFLARALAQRTPVLVLDEPTNHLDIRAQLELLELVRGLGVTVVAALHDLNLAAAHCDDVVVLHGGRVRAHGPATDVLVPDLVSRVFDVAAARGTNPLTGRPMFMFAPLPESGPPTEEIPCSSPASPAPPVPSPPS</sequence>
<dbReference type="Gene3D" id="3.40.50.300">
    <property type="entry name" value="P-loop containing nucleotide triphosphate hydrolases"/>
    <property type="match status" value="1"/>
</dbReference>
<dbReference type="PROSITE" id="PS00211">
    <property type="entry name" value="ABC_TRANSPORTER_1"/>
    <property type="match status" value="1"/>
</dbReference>
<proteinExistence type="predicted"/>
<evidence type="ECO:0000256" key="2">
    <source>
        <dbReference type="ARBA" id="ARBA00022840"/>
    </source>
</evidence>
<dbReference type="PANTHER" id="PTHR42794">
    <property type="entry name" value="HEMIN IMPORT ATP-BINDING PROTEIN HMUV"/>
    <property type="match status" value="1"/>
</dbReference>
<dbReference type="InterPro" id="IPR017871">
    <property type="entry name" value="ABC_transporter-like_CS"/>
</dbReference>
<dbReference type="Pfam" id="PF00005">
    <property type="entry name" value="ABC_tran"/>
    <property type="match status" value="1"/>
</dbReference>
<evidence type="ECO:0000256" key="1">
    <source>
        <dbReference type="ARBA" id="ARBA00022741"/>
    </source>
</evidence>
<dbReference type="Proteomes" id="UP001500449">
    <property type="component" value="Unassembled WGS sequence"/>
</dbReference>
<evidence type="ECO:0000259" key="4">
    <source>
        <dbReference type="PROSITE" id="PS50893"/>
    </source>
</evidence>
<dbReference type="RefSeq" id="WP_344411766.1">
    <property type="nucleotide sequence ID" value="NZ_BAAAQK010000001.1"/>
</dbReference>
<protein>
    <submittedName>
        <fullName evidence="5">ABC transporter ATP-binding protein</fullName>
    </submittedName>
</protein>
<dbReference type="EMBL" id="BAAAQK010000001">
    <property type="protein sequence ID" value="GAA1829403.1"/>
    <property type="molecule type" value="Genomic_DNA"/>
</dbReference>
<keyword evidence="2 5" id="KW-0067">ATP-binding</keyword>
<dbReference type="GO" id="GO:0005524">
    <property type="term" value="F:ATP binding"/>
    <property type="evidence" value="ECO:0007669"/>
    <property type="project" value="UniProtKB-KW"/>
</dbReference>
<evidence type="ECO:0000313" key="5">
    <source>
        <dbReference type="EMBL" id="GAA1829403.1"/>
    </source>
</evidence>
<dbReference type="InterPro" id="IPR027417">
    <property type="entry name" value="P-loop_NTPase"/>
</dbReference>